<organism evidence="1 2">
    <name type="scientific">Candidatus Macondimonas diazotrophica</name>
    <dbReference type="NCBI Taxonomy" id="2305248"/>
    <lineage>
        <taxon>Bacteria</taxon>
        <taxon>Pseudomonadati</taxon>
        <taxon>Pseudomonadota</taxon>
        <taxon>Gammaproteobacteria</taxon>
        <taxon>Chromatiales</taxon>
        <taxon>Ectothiorhodospiraceae</taxon>
        <taxon>Candidatus Macondimonas</taxon>
    </lineage>
</organism>
<dbReference type="EMBL" id="SRIO01000046">
    <property type="protein sequence ID" value="TFZ80942.1"/>
    <property type="molecule type" value="Genomic_DNA"/>
</dbReference>
<comment type="caution">
    <text evidence="1">The sequence shown here is derived from an EMBL/GenBank/DDBJ whole genome shotgun (WGS) entry which is preliminary data.</text>
</comment>
<dbReference type="Proteomes" id="UP000297890">
    <property type="component" value="Unassembled WGS sequence"/>
</dbReference>
<accession>A0A4Z0F7H8</accession>
<dbReference type="RefSeq" id="WP_135282971.1">
    <property type="nucleotide sequence ID" value="NZ_SRIO01000046.1"/>
</dbReference>
<evidence type="ECO:0000313" key="2">
    <source>
        <dbReference type="Proteomes" id="UP000297890"/>
    </source>
</evidence>
<name>A0A4Z0F7H8_9GAMM</name>
<keyword evidence="2" id="KW-1185">Reference proteome</keyword>
<gene>
    <name evidence="1" type="ORF">E4680_13630</name>
</gene>
<evidence type="ECO:0000313" key="1">
    <source>
        <dbReference type="EMBL" id="TFZ80942.1"/>
    </source>
</evidence>
<sequence>MEVVHHADGDMMTDYSHHAYMIQVAVADAAVAIQETWTAPSVVFRPKVFKDGELELWCALYGDSLLSGVSAWGATPEEACRNFDYKWRRGES</sequence>
<reference evidence="1 2" key="1">
    <citation type="journal article" date="2019" name="ISME J.">
        <title>Candidatus Macondimonas diazotrophica, a novel gammaproteobacterial genus dominating crude-oil-contaminated coastal sediments.</title>
        <authorList>
            <person name="Karthikeyan S."/>
            <person name="Konstantinidis K."/>
        </authorList>
    </citation>
    <scope>NUCLEOTIDE SEQUENCE [LARGE SCALE GENOMIC DNA]</scope>
    <source>
        <strain evidence="1 2">KTK01</strain>
    </source>
</reference>
<protein>
    <submittedName>
        <fullName evidence="1">Uncharacterized protein</fullName>
    </submittedName>
</protein>
<dbReference type="OrthoDB" id="9807959at2"/>
<dbReference type="AlphaFoldDB" id="A0A4Z0F7H8"/>
<proteinExistence type="predicted"/>